<keyword evidence="1" id="KW-0596">Phosphopantetheine</keyword>
<dbReference type="GO" id="GO:0016874">
    <property type="term" value="F:ligase activity"/>
    <property type="evidence" value="ECO:0007669"/>
    <property type="project" value="UniProtKB-KW"/>
</dbReference>
<evidence type="ECO:0000256" key="1">
    <source>
        <dbReference type="ARBA" id="ARBA00022450"/>
    </source>
</evidence>
<dbReference type="GO" id="GO:0043041">
    <property type="term" value="P:amino acid activation for nonribosomal peptide biosynthetic process"/>
    <property type="evidence" value="ECO:0007669"/>
    <property type="project" value="TreeGrafter"/>
</dbReference>
<proteinExistence type="inferred from homology"/>
<dbReference type="PANTHER" id="PTHR45527">
    <property type="entry name" value="NONRIBOSOMAL PEPTIDE SYNTHETASE"/>
    <property type="match status" value="1"/>
</dbReference>
<dbReference type="PROSITE" id="PS50075">
    <property type="entry name" value="CARRIER"/>
    <property type="match status" value="1"/>
</dbReference>
<evidence type="ECO:0000256" key="4">
    <source>
        <dbReference type="ARBA" id="ARBA00029454"/>
    </source>
</evidence>
<keyword evidence="7" id="KW-1185">Reference proteome</keyword>
<organism evidence="6 7">
    <name type="scientific">Penicillium hordei</name>
    <dbReference type="NCBI Taxonomy" id="40994"/>
    <lineage>
        <taxon>Eukaryota</taxon>
        <taxon>Fungi</taxon>
        <taxon>Dikarya</taxon>
        <taxon>Ascomycota</taxon>
        <taxon>Pezizomycotina</taxon>
        <taxon>Eurotiomycetes</taxon>
        <taxon>Eurotiomycetidae</taxon>
        <taxon>Eurotiales</taxon>
        <taxon>Aspergillaceae</taxon>
        <taxon>Penicillium</taxon>
    </lineage>
</organism>
<dbReference type="Gene3D" id="3.30.559.10">
    <property type="entry name" value="Chloramphenicol acetyltransferase-like domain"/>
    <property type="match status" value="1"/>
</dbReference>
<dbReference type="GO" id="GO:0044550">
    <property type="term" value="P:secondary metabolite biosynthetic process"/>
    <property type="evidence" value="ECO:0007669"/>
    <property type="project" value="TreeGrafter"/>
</dbReference>
<dbReference type="AlphaFoldDB" id="A0AAD6DY68"/>
<protein>
    <recommendedName>
        <fullName evidence="5">Carrier domain-containing protein</fullName>
    </recommendedName>
</protein>
<comment type="similarity">
    <text evidence="4">Belongs to the NRP synthetase family.</text>
</comment>
<keyword evidence="2" id="KW-0597">Phosphoprotein</keyword>
<dbReference type="EMBL" id="JAQJAE010000004">
    <property type="protein sequence ID" value="KAJ5597210.1"/>
    <property type="molecule type" value="Genomic_DNA"/>
</dbReference>
<evidence type="ECO:0000313" key="7">
    <source>
        <dbReference type="Proteomes" id="UP001213799"/>
    </source>
</evidence>
<keyword evidence="3" id="KW-0436">Ligase</keyword>
<name>A0AAD6DY68_9EURO</name>
<dbReference type="SUPFAM" id="SSF52777">
    <property type="entry name" value="CoA-dependent acyltransferases"/>
    <property type="match status" value="1"/>
</dbReference>
<evidence type="ECO:0000259" key="5">
    <source>
        <dbReference type="PROSITE" id="PS50075"/>
    </source>
</evidence>
<evidence type="ECO:0000256" key="3">
    <source>
        <dbReference type="ARBA" id="ARBA00022598"/>
    </source>
</evidence>
<dbReference type="GeneID" id="81588593"/>
<dbReference type="Pfam" id="PF00550">
    <property type="entry name" value="PP-binding"/>
    <property type="match status" value="1"/>
</dbReference>
<dbReference type="Proteomes" id="UP001213799">
    <property type="component" value="Unassembled WGS sequence"/>
</dbReference>
<reference evidence="6" key="1">
    <citation type="journal article" date="2023" name="IMA Fungus">
        <title>Comparative genomic study of the Penicillium genus elucidates a diverse pangenome and 15 lateral gene transfer events.</title>
        <authorList>
            <person name="Petersen C."/>
            <person name="Sorensen T."/>
            <person name="Nielsen M.R."/>
            <person name="Sondergaard T.E."/>
            <person name="Sorensen J.L."/>
            <person name="Fitzpatrick D.A."/>
            <person name="Frisvad J.C."/>
            <person name="Nielsen K.L."/>
        </authorList>
    </citation>
    <scope>NUCLEOTIDE SEQUENCE</scope>
    <source>
        <strain evidence="6">IBT 12815</strain>
    </source>
</reference>
<dbReference type="Gene3D" id="1.10.1200.10">
    <property type="entry name" value="ACP-like"/>
    <property type="match status" value="1"/>
</dbReference>
<reference evidence="6" key="2">
    <citation type="submission" date="2023-01" db="EMBL/GenBank/DDBJ databases">
        <authorList>
            <person name="Petersen C."/>
        </authorList>
    </citation>
    <scope>NUCLEOTIDE SEQUENCE</scope>
    <source>
        <strain evidence="6">IBT 12815</strain>
    </source>
</reference>
<dbReference type="RefSeq" id="XP_056750427.1">
    <property type="nucleotide sequence ID" value="XM_056898351.1"/>
</dbReference>
<comment type="caution">
    <text evidence="6">The sequence shown here is derived from an EMBL/GenBank/DDBJ whole genome shotgun (WGS) entry which is preliminary data.</text>
</comment>
<gene>
    <name evidence="6" type="ORF">N7537_007294</name>
</gene>
<evidence type="ECO:0000256" key="2">
    <source>
        <dbReference type="ARBA" id="ARBA00022553"/>
    </source>
</evidence>
<feature type="domain" description="Carrier" evidence="5">
    <location>
        <begin position="53"/>
        <end position="129"/>
    </location>
</feature>
<evidence type="ECO:0000313" key="6">
    <source>
        <dbReference type="EMBL" id="KAJ5597210.1"/>
    </source>
</evidence>
<accession>A0AAD6DY68</accession>
<dbReference type="InterPro" id="IPR009081">
    <property type="entry name" value="PP-bd_ACP"/>
</dbReference>
<sequence>MSYRKPPAKRLDRKTLKAMGSSQTFQELKALALASANTRRPSITTDVKNPPKTPAARVLQSLWKKVVALLMSDIGVDESFFELGWNSIQGMRLATLISAEGRQPIRKNTSAIFQNLRLKDMAVLLESQVLHGSTNCPTVAATTISPELLDYCATSHMLAASAVSPNAYVAEHVWAVPLDINVKRFKDSWHQTIDPFDILRTEFVSTPAHGTLQVVARPAATSAGLGVFEDAYSHSEQRLSWLRLISLDDGVGRRRKLVWRVHHALFDDWTLLMVQQTVSGFYDDSKVPALVQFKHFIEYLQSSDSDTSGGAHSSPLLQDG</sequence>
<dbReference type="PANTHER" id="PTHR45527:SF11">
    <property type="entry name" value="NONRIBOSOMAL PEPTIDE SYNTHETASE 5"/>
    <property type="match status" value="1"/>
</dbReference>
<dbReference type="SUPFAM" id="SSF47336">
    <property type="entry name" value="ACP-like"/>
    <property type="match status" value="1"/>
</dbReference>
<dbReference type="GO" id="GO:0005737">
    <property type="term" value="C:cytoplasm"/>
    <property type="evidence" value="ECO:0007669"/>
    <property type="project" value="TreeGrafter"/>
</dbReference>
<dbReference type="InterPro" id="IPR023213">
    <property type="entry name" value="CAT-like_dom_sf"/>
</dbReference>
<dbReference type="InterPro" id="IPR036736">
    <property type="entry name" value="ACP-like_sf"/>
</dbReference>
<dbReference type="GO" id="GO:0031177">
    <property type="term" value="F:phosphopantetheine binding"/>
    <property type="evidence" value="ECO:0007669"/>
    <property type="project" value="TreeGrafter"/>
</dbReference>